<name>A0A2L2U3P4_9HYPO</name>
<feature type="compositionally biased region" description="Polar residues" evidence="1">
    <location>
        <begin position="163"/>
        <end position="175"/>
    </location>
</feature>
<feature type="region of interest" description="Disordered" evidence="1">
    <location>
        <begin position="156"/>
        <end position="175"/>
    </location>
</feature>
<proteinExistence type="predicted"/>
<feature type="compositionally biased region" description="Low complexity" evidence="1">
    <location>
        <begin position="77"/>
        <end position="90"/>
    </location>
</feature>
<protein>
    <submittedName>
        <fullName evidence="2">Uncharacterized protein</fullName>
    </submittedName>
</protein>
<reference evidence="3" key="1">
    <citation type="submission" date="2014-10" db="EMBL/GenBank/DDBJ databases">
        <authorList>
            <person name="King R."/>
        </authorList>
    </citation>
    <scope>NUCLEOTIDE SEQUENCE [LARGE SCALE GENOMIC DNA]</scope>
    <source>
        <strain evidence="3">A3/5</strain>
    </source>
</reference>
<sequence length="312" mass="34410">MPRSRRPSRALRLDVSDLSGTTIVSDGSSSGPSTPPSRISPSRIIDDGSPPNRSPSSGPSTAFSRISPSWIIDDGHPPSYRSSSSPNYPSTAIGGGPAESSVTGGSRSMRQISSFQQGTWWAPTSVVAPLTKPTYCPSGRAPSHRAFTPATVAPSVYLGQGGRNPTTTVRPRDSASQIPTVVLRYPTQHRRDHGGHRRHESSSVVRIMPEGHECPPIIFPRVTDREHALQIWAELDDKTDDLEREYGNARRAIERTMGSSEFPRALAENVITSLYRFIKAQLERDTYYLYHRSLIGADLQPLYRERYAEDQN</sequence>
<dbReference type="Proteomes" id="UP000245910">
    <property type="component" value="Chromosome III"/>
</dbReference>
<evidence type="ECO:0000256" key="1">
    <source>
        <dbReference type="SAM" id="MobiDB-lite"/>
    </source>
</evidence>
<evidence type="ECO:0000313" key="2">
    <source>
        <dbReference type="EMBL" id="CEI70670.1"/>
    </source>
</evidence>
<feature type="region of interest" description="Disordered" evidence="1">
    <location>
        <begin position="1"/>
        <end position="110"/>
    </location>
</feature>
<feature type="compositionally biased region" description="Polar residues" evidence="1">
    <location>
        <begin position="100"/>
        <end position="110"/>
    </location>
</feature>
<evidence type="ECO:0000313" key="3">
    <source>
        <dbReference type="Proteomes" id="UP000245910"/>
    </source>
</evidence>
<organism evidence="2 3">
    <name type="scientific">Fusarium venenatum</name>
    <dbReference type="NCBI Taxonomy" id="56646"/>
    <lineage>
        <taxon>Eukaryota</taxon>
        <taxon>Fungi</taxon>
        <taxon>Dikarya</taxon>
        <taxon>Ascomycota</taxon>
        <taxon>Pezizomycotina</taxon>
        <taxon>Sordariomycetes</taxon>
        <taxon>Hypocreomycetidae</taxon>
        <taxon>Hypocreales</taxon>
        <taxon>Nectriaceae</taxon>
        <taxon>Fusarium</taxon>
    </lineage>
</organism>
<feature type="compositionally biased region" description="Low complexity" evidence="1">
    <location>
        <begin position="25"/>
        <end position="60"/>
    </location>
</feature>
<accession>A0A2L2U3P4</accession>
<dbReference type="EMBL" id="LN649231">
    <property type="protein sequence ID" value="CEI70670.1"/>
    <property type="molecule type" value="Genomic_DNA"/>
</dbReference>
<dbReference type="AlphaFoldDB" id="A0A2L2U3P4"/>
<keyword evidence="3" id="KW-1185">Reference proteome</keyword>